<protein>
    <submittedName>
        <fullName evidence="9">NAD(FAD)-dependent dehydrogenase</fullName>
    </submittedName>
</protein>
<dbReference type="Pfam" id="PF07992">
    <property type="entry name" value="Pyr_redox_2"/>
    <property type="match status" value="1"/>
</dbReference>
<keyword evidence="5" id="KW-0472">Membrane</keyword>
<accession>A0A058ZPB9</accession>
<dbReference type="PATRIC" id="fig|1461693.3.peg.1418"/>
<dbReference type="Gene3D" id="3.30.390.30">
    <property type="match status" value="1"/>
</dbReference>
<evidence type="ECO:0000313" key="10">
    <source>
        <dbReference type="Proteomes" id="UP000024836"/>
    </source>
</evidence>
<dbReference type="InterPro" id="IPR050260">
    <property type="entry name" value="FAD-bd_OxRdtase"/>
</dbReference>
<keyword evidence="3" id="KW-0285">Flavoprotein</keyword>
<feature type="transmembrane region" description="Helical" evidence="5">
    <location>
        <begin position="539"/>
        <end position="558"/>
    </location>
</feature>
<evidence type="ECO:0000256" key="2">
    <source>
        <dbReference type="ARBA" id="ARBA00006442"/>
    </source>
</evidence>
<gene>
    <name evidence="9" type="ORF">ATO10_06951</name>
</gene>
<dbReference type="SUPFAM" id="SSF51905">
    <property type="entry name" value="FAD/NAD(P)-binding domain"/>
    <property type="match status" value="1"/>
</dbReference>
<comment type="cofactor">
    <cofactor evidence="1">
        <name>FAD</name>
        <dbReference type="ChEBI" id="CHEBI:57692"/>
    </cofactor>
</comment>
<evidence type="ECO:0000313" key="9">
    <source>
        <dbReference type="EMBL" id="KCV82661.1"/>
    </source>
</evidence>
<dbReference type="InterPro" id="IPR041575">
    <property type="entry name" value="Rubredoxin_C"/>
</dbReference>
<feature type="transmembrane region" description="Helical" evidence="5">
    <location>
        <begin position="564"/>
        <end position="586"/>
    </location>
</feature>
<evidence type="ECO:0000256" key="3">
    <source>
        <dbReference type="ARBA" id="ARBA00022630"/>
    </source>
</evidence>
<reference evidence="9 10" key="1">
    <citation type="submission" date="2013-04" db="EMBL/GenBank/DDBJ databases">
        <title>Shimia sp. 22II-S11-Z10 Genome Sequencing.</title>
        <authorList>
            <person name="Lai Q."/>
            <person name="Li G."/>
            <person name="Shao Z."/>
        </authorList>
    </citation>
    <scope>NUCLEOTIDE SEQUENCE [LARGE SCALE GENOMIC DNA]</scope>
    <source>
        <strain evidence="10">22II-S11-Z10</strain>
    </source>
</reference>
<evidence type="ECO:0000256" key="5">
    <source>
        <dbReference type="SAM" id="Phobius"/>
    </source>
</evidence>
<dbReference type="Pfam" id="PF04324">
    <property type="entry name" value="Fer2_BFD"/>
    <property type="match status" value="1"/>
</dbReference>
<dbReference type="Gene3D" id="1.10.10.1100">
    <property type="entry name" value="BFD-like [2Fe-2S]-binding domain"/>
    <property type="match status" value="1"/>
</dbReference>
<dbReference type="Gene3D" id="3.50.50.60">
    <property type="entry name" value="FAD/NAD(P)-binding domain"/>
    <property type="match status" value="2"/>
</dbReference>
<dbReference type="EMBL" id="AQQY01000003">
    <property type="protein sequence ID" value="KCV82661.1"/>
    <property type="molecule type" value="Genomic_DNA"/>
</dbReference>
<keyword evidence="4" id="KW-0274">FAD</keyword>
<dbReference type="InterPro" id="IPR041854">
    <property type="entry name" value="BFD-like_2Fe2S-bd_dom_sf"/>
</dbReference>
<evidence type="ECO:0000259" key="6">
    <source>
        <dbReference type="Pfam" id="PF04324"/>
    </source>
</evidence>
<keyword evidence="5" id="KW-1133">Transmembrane helix</keyword>
<dbReference type="GO" id="GO:0016491">
    <property type="term" value="F:oxidoreductase activity"/>
    <property type="evidence" value="ECO:0007669"/>
    <property type="project" value="InterPro"/>
</dbReference>
<dbReference type="Pfam" id="PF18267">
    <property type="entry name" value="Rubredoxin_C"/>
    <property type="match status" value="1"/>
</dbReference>
<dbReference type="STRING" id="1461693.ATO10_06951"/>
<dbReference type="eggNOG" id="COG1251">
    <property type="taxonomic scope" value="Bacteria"/>
</dbReference>
<dbReference type="InterPro" id="IPR007419">
    <property type="entry name" value="BFD-like_2Fe2S-bd_dom"/>
</dbReference>
<feature type="transmembrane region" description="Helical" evidence="5">
    <location>
        <begin position="460"/>
        <end position="480"/>
    </location>
</feature>
<proteinExistence type="inferred from homology"/>
<feature type="domain" description="NADH-rubredoxin oxidoreductase C-terminal" evidence="8">
    <location>
        <begin position="296"/>
        <end position="365"/>
    </location>
</feature>
<dbReference type="PANTHER" id="PTHR43429:SF3">
    <property type="entry name" value="NITRITE REDUCTASE [NAD(P)H]"/>
    <property type="match status" value="1"/>
</dbReference>
<evidence type="ECO:0000256" key="4">
    <source>
        <dbReference type="ARBA" id="ARBA00022827"/>
    </source>
</evidence>
<comment type="caution">
    <text evidence="9">The sequence shown here is derived from an EMBL/GenBank/DDBJ whole genome shotgun (WGS) entry which is preliminary data.</text>
</comment>
<dbReference type="InterPro" id="IPR016156">
    <property type="entry name" value="FAD/NAD-linked_Rdtase_dimer_sf"/>
</dbReference>
<dbReference type="PRINTS" id="PR00411">
    <property type="entry name" value="PNDRDTASEI"/>
</dbReference>
<dbReference type="AlphaFoldDB" id="A0A058ZPB9"/>
<dbReference type="Proteomes" id="UP000024836">
    <property type="component" value="Unassembled WGS sequence"/>
</dbReference>
<evidence type="ECO:0000259" key="7">
    <source>
        <dbReference type="Pfam" id="PF07992"/>
    </source>
</evidence>
<dbReference type="InterPro" id="IPR036188">
    <property type="entry name" value="FAD/NAD-bd_sf"/>
</dbReference>
<keyword evidence="10" id="KW-1185">Reference proteome</keyword>
<feature type="transmembrane region" description="Helical" evidence="5">
    <location>
        <begin position="500"/>
        <end position="519"/>
    </location>
</feature>
<organism evidence="9 10">
    <name type="scientific">Actibacterium atlanticum</name>
    <dbReference type="NCBI Taxonomy" id="1461693"/>
    <lineage>
        <taxon>Bacteria</taxon>
        <taxon>Pseudomonadati</taxon>
        <taxon>Pseudomonadota</taxon>
        <taxon>Alphaproteobacteria</taxon>
        <taxon>Rhodobacterales</taxon>
        <taxon>Roseobacteraceae</taxon>
        <taxon>Actibacterium</taxon>
    </lineage>
</organism>
<keyword evidence="5" id="KW-0812">Transmembrane</keyword>
<feature type="transmembrane region" description="Helical" evidence="5">
    <location>
        <begin position="607"/>
        <end position="629"/>
    </location>
</feature>
<dbReference type="PRINTS" id="PR00368">
    <property type="entry name" value="FADPNR"/>
</dbReference>
<comment type="similarity">
    <text evidence="2">Belongs to the FAD-dependent oxidoreductase family.</text>
</comment>
<sequence>MRAAQSLQRAGQSVTVLSAEALPPYNRVRLTPLLGGDVQFGEITLPDAPENSDSFHLELGQRVRRIEREDKRVIAADGSVWTYDTLIIATGSSAFVPGIPGKDLPGVYTFRSAEDASALLARSFSARRVAVIGGGLLGLEAARGMRQRGCDVTVIEHENRLMPRQLDAQGGARLKDKIEEIGVQVVTGQAVKEISGPYRVTGLSLSNGETIDCDTVIICTGVRANLKLAQESKLAFNRGIIVDDQMRTSDPDIFAVGECAEHQSQLYGLVGPGYAQADVAVATLTGQESRFTPQLPATKLKVIGAEVFSVGEVEQLEVKPGVKSYSWSEDGTYRRVFIDRGTLAGAIAVGGWSQASRIQDAVEQGLSIYPWNLFRFRRTGVFWPEEDLAPDGMPDTATLCNCTGVTCGQVRGALAGGCTSVDAVSLETGAGGVCGTCRPLIEELVDAGAKPQPLPLWKPVLAFSALAFLGAIYPLLLGYVPLPESYDADSLRTWLWRDNIVKQWSGFILLGMTLAAFVLGLRKRIRFMDRLGGFAGWRLVHNVIGLAALAGFFAHTGFNLGSGWNLALGLTFVGSILIGAVAGLATGGDHELRARRIGSSRKPPRKLPTWVHILTLWPLPALLLFHVLASYAF</sequence>
<evidence type="ECO:0000259" key="8">
    <source>
        <dbReference type="Pfam" id="PF18267"/>
    </source>
</evidence>
<name>A0A058ZPB9_9RHOB</name>
<dbReference type="PANTHER" id="PTHR43429">
    <property type="entry name" value="PYRIDINE NUCLEOTIDE-DISULFIDE OXIDOREDUCTASE DOMAIN-CONTAINING"/>
    <property type="match status" value="1"/>
</dbReference>
<feature type="domain" description="FAD/NAD(P)-binding" evidence="7">
    <location>
        <begin position="1"/>
        <end position="281"/>
    </location>
</feature>
<feature type="domain" description="BFD-like [2Fe-2S]-binding" evidence="6">
    <location>
        <begin position="399"/>
        <end position="446"/>
    </location>
</feature>
<dbReference type="InterPro" id="IPR023753">
    <property type="entry name" value="FAD/NAD-binding_dom"/>
</dbReference>
<evidence type="ECO:0000256" key="1">
    <source>
        <dbReference type="ARBA" id="ARBA00001974"/>
    </source>
</evidence>